<evidence type="ECO:0000313" key="2">
    <source>
        <dbReference type="Proteomes" id="UP001231649"/>
    </source>
</evidence>
<accession>A0ACC2Q2F5</accession>
<organism evidence="1 2">
    <name type="scientific">Mythimna loreyi</name>
    <dbReference type="NCBI Taxonomy" id="667449"/>
    <lineage>
        <taxon>Eukaryota</taxon>
        <taxon>Metazoa</taxon>
        <taxon>Ecdysozoa</taxon>
        <taxon>Arthropoda</taxon>
        <taxon>Hexapoda</taxon>
        <taxon>Insecta</taxon>
        <taxon>Pterygota</taxon>
        <taxon>Neoptera</taxon>
        <taxon>Endopterygota</taxon>
        <taxon>Lepidoptera</taxon>
        <taxon>Glossata</taxon>
        <taxon>Ditrysia</taxon>
        <taxon>Noctuoidea</taxon>
        <taxon>Noctuidae</taxon>
        <taxon>Noctuinae</taxon>
        <taxon>Hadenini</taxon>
        <taxon>Mythimna</taxon>
    </lineage>
</organism>
<comment type="caution">
    <text evidence="1">The sequence shown here is derived from an EMBL/GenBank/DDBJ whole genome shotgun (WGS) entry which is preliminary data.</text>
</comment>
<gene>
    <name evidence="1" type="ORF">PYW08_012565</name>
</gene>
<keyword evidence="2" id="KW-1185">Reference proteome</keyword>
<evidence type="ECO:0000313" key="1">
    <source>
        <dbReference type="EMBL" id="KAJ8705519.1"/>
    </source>
</evidence>
<protein>
    <submittedName>
        <fullName evidence="1">Uncharacterized protein</fullName>
    </submittedName>
</protein>
<proteinExistence type="predicted"/>
<reference evidence="1" key="1">
    <citation type="submission" date="2023-03" db="EMBL/GenBank/DDBJ databases">
        <title>Chromosome-level genomes of two armyworms, Mythimna separata and Mythimna loreyi, provide insights into the biosynthesis and reception of sex pheromones.</title>
        <authorList>
            <person name="Zhao H."/>
        </authorList>
    </citation>
    <scope>NUCLEOTIDE SEQUENCE</scope>
    <source>
        <strain evidence="1">BeijingLab</strain>
    </source>
</reference>
<sequence>MATSAMHTAWRASAATLRSSSIYPRTLLNAHVFPNAPNSIIIHTQKRSLFVLPFGMDIGLLGLCSYYLTRLKKPELESVNSIFGPDPWSKESQMNPDRVVRCIAHRGAALDAPENTMEAFKYCLERECNIIELDVRTSKDGKLVLLHDPGLERLAGMSISDVRSVDWDKIKNIDVGATHPNRKQFKDVHLCLLEDALDYLLANNMKVIIDVKGEDKQVVNGILNVFAQRPGLYNNAAVTCFNPFVLYQIRRSDPQIVGALSYRPFCFSSQDYDAEKGPINPRYAENLPLNTALRFVDVMHALLWRWSARWCAVSAVLLHKDIVSPSEVHYWRQLGVRCAGWCVNRPLEKLYWRGVLKAPYLANTLLGEPDMENKPSEKDSYSSLERPGPLVDKILEPERRMSSGQN</sequence>
<dbReference type="Proteomes" id="UP001231649">
    <property type="component" value="Chromosome 31"/>
</dbReference>
<dbReference type="EMBL" id="CM056807">
    <property type="protein sequence ID" value="KAJ8705519.1"/>
    <property type="molecule type" value="Genomic_DNA"/>
</dbReference>
<name>A0ACC2Q2F5_9NEOP</name>